<name>A0ABT4LES8_9PROT</name>
<dbReference type="Proteomes" id="UP001069802">
    <property type="component" value="Unassembled WGS sequence"/>
</dbReference>
<dbReference type="EMBL" id="JAPWGY010000001">
    <property type="protein sequence ID" value="MCZ4279611.1"/>
    <property type="molecule type" value="Genomic_DNA"/>
</dbReference>
<feature type="transmembrane region" description="Helical" evidence="2">
    <location>
        <begin position="105"/>
        <end position="123"/>
    </location>
</feature>
<proteinExistence type="predicted"/>
<feature type="region of interest" description="Disordered" evidence="1">
    <location>
        <begin position="1"/>
        <end position="57"/>
    </location>
</feature>
<evidence type="ECO:0000313" key="3">
    <source>
        <dbReference type="EMBL" id="MCZ4279611.1"/>
    </source>
</evidence>
<organism evidence="3 4">
    <name type="scientific">Kiloniella laminariae</name>
    <dbReference type="NCBI Taxonomy" id="454162"/>
    <lineage>
        <taxon>Bacteria</taxon>
        <taxon>Pseudomonadati</taxon>
        <taxon>Pseudomonadota</taxon>
        <taxon>Alphaproteobacteria</taxon>
        <taxon>Rhodospirillales</taxon>
        <taxon>Kiloniellaceae</taxon>
        <taxon>Kiloniella</taxon>
    </lineage>
</organism>
<keyword evidence="2" id="KW-0472">Membrane</keyword>
<feature type="transmembrane region" description="Helical" evidence="2">
    <location>
        <begin position="129"/>
        <end position="151"/>
    </location>
</feature>
<reference evidence="3" key="1">
    <citation type="submission" date="2022-12" db="EMBL/GenBank/DDBJ databases">
        <title>Bacterial isolates from different developmental stages of Nematostella vectensis.</title>
        <authorList>
            <person name="Fraune S."/>
        </authorList>
    </citation>
    <scope>NUCLEOTIDE SEQUENCE</scope>
    <source>
        <strain evidence="3">G21630-S1</strain>
    </source>
</reference>
<protein>
    <submittedName>
        <fullName evidence="3">DUF2628 domain-containing protein</fullName>
    </submittedName>
</protein>
<comment type="caution">
    <text evidence="3">The sequence shown here is derived from an EMBL/GenBank/DDBJ whole genome shotgun (WGS) entry which is preliminary data.</text>
</comment>
<gene>
    <name evidence="3" type="ORF">O4H49_02400</name>
</gene>
<evidence type="ECO:0000256" key="2">
    <source>
        <dbReference type="SAM" id="Phobius"/>
    </source>
</evidence>
<feature type="compositionally biased region" description="Polar residues" evidence="1">
    <location>
        <begin position="1"/>
        <end position="13"/>
    </location>
</feature>
<evidence type="ECO:0000313" key="4">
    <source>
        <dbReference type="Proteomes" id="UP001069802"/>
    </source>
</evidence>
<keyword evidence="2" id="KW-1133">Transmembrane helix</keyword>
<feature type="transmembrane region" description="Helical" evidence="2">
    <location>
        <begin position="180"/>
        <end position="200"/>
    </location>
</feature>
<keyword evidence="2" id="KW-0812">Transmembrane</keyword>
<sequence length="293" mass="31797">MGEEPGNTSGQNQNDDEPKAAAGAEGDAEFSTEPVPGTEAESETPAEKLAGEDEDSEEDLLRLFVGPNADKFIRIYQAQQAKKAGMSFNWAVLIAALPWLFYRKLYLTGLGVLLLPMALLYVFPAIPNGALTGLSVALVMVANAYYVGVALRQIKKLKALNLPREELHERLKKSGGTSPIGAAIGGVIVAALLALMIYGLTNDDLPGCDDATVRDLAEELVIDVLGTEDLRLRNFTPVASDTDMPEQEVVRNICSFRVELDDEQLDIYLAVTWQDKIEGLFQVQLGESPEALM</sequence>
<evidence type="ECO:0000256" key="1">
    <source>
        <dbReference type="SAM" id="MobiDB-lite"/>
    </source>
</evidence>
<dbReference type="RefSeq" id="WP_269421811.1">
    <property type="nucleotide sequence ID" value="NZ_JAPWGY010000001.1"/>
</dbReference>
<accession>A0ABT4LES8</accession>
<keyword evidence="4" id="KW-1185">Reference proteome</keyword>